<evidence type="ECO:0000313" key="5">
    <source>
        <dbReference type="Proteomes" id="UP000569951"/>
    </source>
</evidence>
<accession>A0A841HX42</accession>
<dbReference type="InterPro" id="IPR034660">
    <property type="entry name" value="DinB/YfiT-like"/>
</dbReference>
<evidence type="ECO:0000313" key="4">
    <source>
        <dbReference type="EMBL" id="MBB6098091.1"/>
    </source>
</evidence>
<dbReference type="InterPro" id="IPR007837">
    <property type="entry name" value="DinB"/>
</dbReference>
<dbReference type="Pfam" id="PF05163">
    <property type="entry name" value="DinB"/>
    <property type="match status" value="1"/>
</dbReference>
<keyword evidence="2 3" id="KW-0479">Metal-binding</keyword>
<name>A0A841HX42_9DEIO</name>
<sequence length="87" mass="10175">MPLADLLVYWRAVEASTLEYLKTLDAQERAREVVMPRPEGDERFTVEHLLWHVLQHEVRHTAQIALLTRQAGYVPPQLDLLVYLTPR</sequence>
<evidence type="ECO:0000256" key="2">
    <source>
        <dbReference type="ARBA" id="ARBA00022723"/>
    </source>
</evidence>
<organism evidence="4 5">
    <name type="scientific">Deinobacterium chartae</name>
    <dbReference type="NCBI Taxonomy" id="521158"/>
    <lineage>
        <taxon>Bacteria</taxon>
        <taxon>Thermotogati</taxon>
        <taxon>Deinococcota</taxon>
        <taxon>Deinococci</taxon>
        <taxon>Deinococcales</taxon>
        <taxon>Deinococcaceae</taxon>
        <taxon>Deinobacterium</taxon>
    </lineage>
</organism>
<dbReference type="PANTHER" id="PTHR37302:SF3">
    <property type="entry name" value="DAMAGE-INDUCIBLE PROTEIN DINB"/>
    <property type="match status" value="1"/>
</dbReference>
<dbReference type="PANTHER" id="PTHR37302">
    <property type="entry name" value="SLR1116 PROTEIN"/>
    <property type="match status" value="1"/>
</dbReference>
<feature type="binding site" evidence="3">
    <location>
        <position position="56"/>
    </location>
    <ligand>
        <name>a divalent metal cation</name>
        <dbReference type="ChEBI" id="CHEBI:60240"/>
    </ligand>
</feature>
<evidence type="ECO:0000256" key="1">
    <source>
        <dbReference type="ARBA" id="ARBA00008635"/>
    </source>
</evidence>
<dbReference type="Proteomes" id="UP000569951">
    <property type="component" value="Unassembled WGS sequence"/>
</dbReference>
<dbReference type="EMBL" id="JACHHG010000005">
    <property type="protein sequence ID" value="MBB6098091.1"/>
    <property type="molecule type" value="Genomic_DNA"/>
</dbReference>
<protein>
    <submittedName>
        <fullName evidence="4">Putative damage-inducible protein DinB</fullName>
    </submittedName>
</protein>
<keyword evidence="5" id="KW-1185">Reference proteome</keyword>
<dbReference type="Gene3D" id="1.20.120.450">
    <property type="entry name" value="dinb family like domain"/>
    <property type="match status" value="1"/>
</dbReference>
<gene>
    <name evidence="4" type="ORF">HNR42_001516</name>
</gene>
<feature type="binding site" evidence="3">
    <location>
        <position position="60"/>
    </location>
    <ligand>
        <name>a divalent metal cation</name>
        <dbReference type="ChEBI" id="CHEBI:60240"/>
    </ligand>
</feature>
<comment type="caution">
    <text evidence="4">The sequence shown here is derived from an EMBL/GenBank/DDBJ whole genome shotgun (WGS) entry which is preliminary data.</text>
</comment>
<reference evidence="4 5" key="1">
    <citation type="submission" date="2020-08" db="EMBL/GenBank/DDBJ databases">
        <title>Genomic Encyclopedia of Type Strains, Phase IV (KMG-IV): sequencing the most valuable type-strain genomes for metagenomic binning, comparative biology and taxonomic classification.</title>
        <authorList>
            <person name="Goeker M."/>
        </authorList>
    </citation>
    <scope>NUCLEOTIDE SEQUENCE [LARGE SCALE GENOMIC DNA]</scope>
    <source>
        <strain evidence="4 5">DSM 21458</strain>
    </source>
</reference>
<evidence type="ECO:0000256" key="3">
    <source>
        <dbReference type="PIRSR" id="PIRSR607837-1"/>
    </source>
</evidence>
<dbReference type="GO" id="GO:0046872">
    <property type="term" value="F:metal ion binding"/>
    <property type="evidence" value="ECO:0007669"/>
    <property type="project" value="UniProtKB-KW"/>
</dbReference>
<dbReference type="SUPFAM" id="SSF109854">
    <property type="entry name" value="DinB/YfiT-like putative metalloenzymes"/>
    <property type="match status" value="1"/>
</dbReference>
<dbReference type="AlphaFoldDB" id="A0A841HX42"/>
<proteinExistence type="inferred from homology"/>
<comment type="similarity">
    <text evidence="1">Belongs to the DinB family.</text>
</comment>